<evidence type="ECO:0000256" key="4">
    <source>
        <dbReference type="ARBA" id="ARBA00023002"/>
    </source>
</evidence>
<dbReference type="Gene3D" id="3.40.50.720">
    <property type="entry name" value="NAD(P)-binding Rossmann-like Domain"/>
    <property type="match status" value="1"/>
</dbReference>
<keyword evidence="3 5" id="KW-0862">Zinc</keyword>
<dbReference type="PANTHER" id="PTHR42813:SF2">
    <property type="entry name" value="DEHYDROGENASE, ZINC-CONTAINING, PUTATIVE (AFU_ORTHOLOGUE AFUA_2G02810)-RELATED"/>
    <property type="match status" value="1"/>
</dbReference>
<dbReference type="PANTHER" id="PTHR42813">
    <property type="entry name" value="ZINC-TYPE ALCOHOL DEHYDROGENASE-LIKE"/>
    <property type="match status" value="1"/>
</dbReference>
<dbReference type="Pfam" id="PF08240">
    <property type="entry name" value="ADH_N"/>
    <property type="match status" value="1"/>
</dbReference>
<dbReference type="SUPFAM" id="SSF50129">
    <property type="entry name" value="GroES-like"/>
    <property type="match status" value="1"/>
</dbReference>
<feature type="domain" description="Alcohol dehydrogenase-like C-terminal" evidence="6">
    <location>
        <begin position="196"/>
        <end position="266"/>
    </location>
</feature>
<feature type="domain" description="Alcohol dehydrogenase-like N-terminal" evidence="7">
    <location>
        <begin position="26"/>
        <end position="153"/>
    </location>
</feature>
<evidence type="ECO:0000259" key="6">
    <source>
        <dbReference type="Pfam" id="PF00107"/>
    </source>
</evidence>
<dbReference type="PROSITE" id="PS00059">
    <property type="entry name" value="ADH_ZINC"/>
    <property type="match status" value="1"/>
</dbReference>
<dbReference type="InterPro" id="IPR011032">
    <property type="entry name" value="GroES-like_sf"/>
</dbReference>
<organism evidence="8 9">
    <name type="scientific">Pseudonocardia acidicola</name>
    <dbReference type="NCBI Taxonomy" id="2724939"/>
    <lineage>
        <taxon>Bacteria</taxon>
        <taxon>Bacillati</taxon>
        <taxon>Actinomycetota</taxon>
        <taxon>Actinomycetes</taxon>
        <taxon>Pseudonocardiales</taxon>
        <taxon>Pseudonocardiaceae</taxon>
        <taxon>Pseudonocardia</taxon>
    </lineage>
</organism>
<evidence type="ECO:0000256" key="2">
    <source>
        <dbReference type="ARBA" id="ARBA00022723"/>
    </source>
</evidence>
<protein>
    <submittedName>
        <fullName evidence="8">Glutathione-dependent formaldehyde dehydrogenase</fullName>
    </submittedName>
</protein>
<keyword evidence="4" id="KW-0560">Oxidoreductase</keyword>
<sequence>MRANCWTGKNSVEVLDVPDPKILNSRDAIVRITSAAICGSDLHLYDGFIPTMRKGDVLGHEFMGEVVETGPAVTNLSVGDRVVVPFPIACGRCGACEQGLYSVCEDSNPNAPIAEKLLGRSPAGIFGYSHMLGGYPGGQAQYARVPFADVGPIKIDDGIPDEQVLFLSDIFPTGYMGADMCDITPGDVVAVWGAGPVGQFAMASARLMGAERIIAIDRFDYRLRIAAERAGATDVVNYEQVSTREALEEITAGRGPDACIDAVGMEAHHDLGPLHAYDRVKQATRAETDRPHVLREAIMSCRNGGVISVIGVYGGFVDKFPMGAFMNRSLRMRTGQCHVHRYLEPLLGLIMAGDIDPSFVITHRMSLDDAPRGYEMFRNKEDDCLKVVLSP</sequence>
<accession>A0ABX1S7Z2</accession>
<keyword evidence="9" id="KW-1185">Reference proteome</keyword>
<dbReference type="InterPro" id="IPR036291">
    <property type="entry name" value="NAD(P)-bd_dom_sf"/>
</dbReference>
<dbReference type="SUPFAM" id="SSF51735">
    <property type="entry name" value="NAD(P)-binding Rossmann-fold domains"/>
    <property type="match status" value="1"/>
</dbReference>
<dbReference type="InterPro" id="IPR013149">
    <property type="entry name" value="ADH-like_C"/>
</dbReference>
<evidence type="ECO:0000256" key="5">
    <source>
        <dbReference type="RuleBase" id="RU361277"/>
    </source>
</evidence>
<dbReference type="Proteomes" id="UP000820669">
    <property type="component" value="Unassembled WGS sequence"/>
</dbReference>
<comment type="caution">
    <text evidence="8">The sequence shown here is derived from an EMBL/GenBank/DDBJ whole genome shotgun (WGS) entry which is preliminary data.</text>
</comment>
<comment type="cofactor">
    <cofactor evidence="1 5">
        <name>Zn(2+)</name>
        <dbReference type="ChEBI" id="CHEBI:29105"/>
    </cofactor>
</comment>
<dbReference type="RefSeq" id="WP_169380329.1">
    <property type="nucleotide sequence ID" value="NZ_JAAXLA010000008.1"/>
</dbReference>
<dbReference type="InterPro" id="IPR002328">
    <property type="entry name" value="ADH_Zn_CS"/>
</dbReference>
<evidence type="ECO:0000256" key="1">
    <source>
        <dbReference type="ARBA" id="ARBA00001947"/>
    </source>
</evidence>
<keyword evidence="2 5" id="KW-0479">Metal-binding</keyword>
<dbReference type="EMBL" id="JAAXLA010000008">
    <property type="protein sequence ID" value="NMH96937.1"/>
    <property type="molecule type" value="Genomic_DNA"/>
</dbReference>
<name>A0ABX1S7Z2_9PSEU</name>
<evidence type="ECO:0000259" key="7">
    <source>
        <dbReference type="Pfam" id="PF08240"/>
    </source>
</evidence>
<dbReference type="Gene3D" id="3.90.180.10">
    <property type="entry name" value="Medium-chain alcohol dehydrogenases, catalytic domain"/>
    <property type="match status" value="1"/>
</dbReference>
<dbReference type="Pfam" id="PF00107">
    <property type="entry name" value="ADH_zinc_N"/>
    <property type="match status" value="1"/>
</dbReference>
<evidence type="ECO:0000256" key="3">
    <source>
        <dbReference type="ARBA" id="ARBA00022833"/>
    </source>
</evidence>
<reference evidence="8 9" key="1">
    <citation type="submission" date="2020-04" db="EMBL/GenBank/DDBJ databases">
        <authorList>
            <person name="Klaysubun C."/>
            <person name="Duangmal K."/>
            <person name="Lipun K."/>
        </authorList>
    </citation>
    <scope>NUCLEOTIDE SEQUENCE [LARGE SCALE GENOMIC DNA]</scope>
    <source>
        <strain evidence="8 9">K10HN5</strain>
    </source>
</reference>
<proteinExistence type="inferred from homology"/>
<evidence type="ECO:0000313" key="8">
    <source>
        <dbReference type="EMBL" id="NMH96937.1"/>
    </source>
</evidence>
<gene>
    <name evidence="8" type="ORF">HF526_06340</name>
</gene>
<dbReference type="InterPro" id="IPR013154">
    <property type="entry name" value="ADH-like_N"/>
</dbReference>
<dbReference type="CDD" id="cd08283">
    <property type="entry name" value="FDH_like_1"/>
    <property type="match status" value="1"/>
</dbReference>
<evidence type="ECO:0000313" key="9">
    <source>
        <dbReference type="Proteomes" id="UP000820669"/>
    </source>
</evidence>
<comment type="similarity">
    <text evidence="5">Belongs to the zinc-containing alcohol dehydrogenase family.</text>
</comment>